<sequence length="111" mass="12483">AGLPPGVLNIVSGFGPTAVLHSRTANSKYLCGTKAELKRQECHKLSSLPQAANNWPERLQFYQPDYSFFTCNSRLMREKVQCFDDHRLGSGINKRPIICYSISVTFVEQGF</sequence>
<name>A0A816WF45_BRANA</name>
<dbReference type="AlphaFoldDB" id="A0A816WF45"/>
<gene>
    <name evidence="1" type="ORF">DARMORV10_A03P62410.1</name>
</gene>
<proteinExistence type="predicted"/>
<dbReference type="EMBL" id="HG994357">
    <property type="protein sequence ID" value="CAF2132908.1"/>
    <property type="molecule type" value="Genomic_DNA"/>
</dbReference>
<reference evidence="1" key="1">
    <citation type="submission" date="2021-01" db="EMBL/GenBank/DDBJ databases">
        <authorList>
            <consortium name="Genoscope - CEA"/>
            <person name="William W."/>
        </authorList>
    </citation>
    <scope>NUCLEOTIDE SEQUENCE</scope>
</reference>
<protein>
    <submittedName>
        <fullName evidence="1">(rape) hypothetical protein</fullName>
    </submittedName>
</protein>
<accession>A0A816WF45</accession>
<dbReference type="Proteomes" id="UP001295469">
    <property type="component" value="Chromosome A03"/>
</dbReference>
<evidence type="ECO:0000313" key="1">
    <source>
        <dbReference type="EMBL" id="CAF2132908.1"/>
    </source>
</evidence>
<organism evidence="1">
    <name type="scientific">Brassica napus</name>
    <name type="common">Rape</name>
    <dbReference type="NCBI Taxonomy" id="3708"/>
    <lineage>
        <taxon>Eukaryota</taxon>
        <taxon>Viridiplantae</taxon>
        <taxon>Streptophyta</taxon>
        <taxon>Embryophyta</taxon>
        <taxon>Tracheophyta</taxon>
        <taxon>Spermatophyta</taxon>
        <taxon>Magnoliopsida</taxon>
        <taxon>eudicotyledons</taxon>
        <taxon>Gunneridae</taxon>
        <taxon>Pentapetalae</taxon>
        <taxon>rosids</taxon>
        <taxon>malvids</taxon>
        <taxon>Brassicales</taxon>
        <taxon>Brassicaceae</taxon>
        <taxon>Brassiceae</taxon>
        <taxon>Brassica</taxon>
    </lineage>
</organism>
<feature type="non-terminal residue" evidence="1">
    <location>
        <position position="111"/>
    </location>
</feature>